<evidence type="ECO:0000256" key="1">
    <source>
        <dbReference type="SAM" id="Coils"/>
    </source>
</evidence>
<sequence>MKITLQENIIPLDIAGLHFEMDADDITLHQTISDFMEKYRGNRLVTETFIDDCRNTIDGLLGAGVYRKIFHKDDLKPYYVILQLAEALKERLEEAATTEQMKKRQQSAEKELQAVQGIVNSMERFTKQMEYADGKYGMKNVANKRRPAKNRKSK</sequence>
<dbReference type="Proteomes" id="UP000030008">
    <property type="component" value="Unassembled WGS sequence"/>
</dbReference>
<dbReference type="EMBL" id="JQIF01000072">
    <property type="protein sequence ID" value="KGJ52310.1"/>
    <property type="molecule type" value="Genomic_DNA"/>
</dbReference>
<evidence type="ECO:0000313" key="3">
    <source>
        <dbReference type="Proteomes" id="UP000030008"/>
    </source>
</evidence>
<keyword evidence="1" id="KW-0175">Coiled coil</keyword>
<organism evidence="2 3">
    <name type="scientific">Clostridium innocuum</name>
    <dbReference type="NCBI Taxonomy" id="1522"/>
    <lineage>
        <taxon>Bacteria</taxon>
        <taxon>Bacillati</taxon>
        <taxon>Bacillota</taxon>
        <taxon>Clostridia</taxon>
        <taxon>Eubacteriales</taxon>
        <taxon>Clostridiaceae</taxon>
        <taxon>Clostridium</taxon>
    </lineage>
</organism>
<comment type="caution">
    <text evidence="2">The sequence shown here is derived from an EMBL/GenBank/DDBJ whole genome shotgun (WGS) entry which is preliminary data.</text>
</comment>
<proteinExistence type="predicted"/>
<dbReference type="AlphaFoldDB" id="A0A099I3Q0"/>
<name>A0A099I3Q0_CLOIN</name>
<gene>
    <name evidence="2" type="ORF">CIAN88_15295</name>
</gene>
<evidence type="ECO:0000313" key="2">
    <source>
        <dbReference type="EMBL" id="KGJ52310.1"/>
    </source>
</evidence>
<protein>
    <submittedName>
        <fullName evidence="2">Uncharacterized protein</fullName>
    </submittedName>
</protein>
<accession>A0A099I3Q0</accession>
<reference evidence="2 3" key="1">
    <citation type="submission" date="2014-08" db="EMBL/GenBank/DDBJ databases">
        <title>Clostridium innocuum, an unnegligible vancomycin-resistant pathogen causing extra-intestinal infections.</title>
        <authorList>
            <person name="Feng Y."/>
            <person name="Chiu C.-H."/>
        </authorList>
    </citation>
    <scope>NUCLEOTIDE SEQUENCE [LARGE SCALE GENOMIC DNA]</scope>
    <source>
        <strain evidence="2 3">AN88</strain>
    </source>
</reference>
<dbReference type="RefSeq" id="WP_044906404.1">
    <property type="nucleotide sequence ID" value="NZ_JQIF01000072.1"/>
</dbReference>
<feature type="coiled-coil region" evidence="1">
    <location>
        <begin position="82"/>
        <end position="109"/>
    </location>
</feature>